<keyword evidence="2 3" id="KW-0802">TPR repeat</keyword>
<dbReference type="InterPro" id="IPR051685">
    <property type="entry name" value="Ycf3/AcsC/BcsC/TPR_MFPF"/>
</dbReference>
<dbReference type="AlphaFoldDB" id="A0A956SC65"/>
<reference evidence="5" key="1">
    <citation type="submission" date="2020-04" db="EMBL/GenBank/DDBJ databases">
        <authorList>
            <person name="Zhang T."/>
        </authorList>
    </citation>
    <scope>NUCLEOTIDE SEQUENCE</scope>
    <source>
        <strain evidence="5">HKST-UBA02</strain>
    </source>
</reference>
<dbReference type="InterPro" id="IPR011990">
    <property type="entry name" value="TPR-like_helical_dom_sf"/>
</dbReference>
<dbReference type="Pfam" id="PF13432">
    <property type="entry name" value="TPR_16"/>
    <property type="match status" value="2"/>
</dbReference>
<evidence type="ECO:0000256" key="2">
    <source>
        <dbReference type="ARBA" id="ARBA00022803"/>
    </source>
</evidence>
<dbReference type="Proteomes" id="UP000739538">
    <property type="component" value="Unassembled WGS sequence"/>
</dbReference>
<protein>
    <submittedName>
        <fullName evidence="5">Tetratricopeptide repeat protein</fullName>
    </submittedName>
</protein>
<evidence type="ECO:0000313" key="5">
    <source>
        <dbReference type="EMBL" id="MCA9755137.1"/>
    </source>
</evidence>
<dbReference type="Pfam" id="PF14559">
    <property type="entry name" value="TPR_19"/>
    <property type="match status" value="2"/>
</dbReference>
<organism evidence="5 6">
    <name type="scientific">Eiseniibacteriota bacterium</name>
    <dbReference type="NCBI Taxonomy" id="2212470"/>
    <lineage>
        <taxon>Bacteria</taxon>
        <taxon>Candidatus Eiseniibacteriota</taxon>
    </lineage>
</organism>
<dbReference type="SMART" id="SM00028">
    <property type="entry name" value="TPR"/>
    <property type="match status" value="9"/>
</dbReference>
<dbReference type="EMBL" id="JAGQHS010000016">
    <property type="protein sequence ID" value="MCA9755137.1"/>
    <property type="molecule type" value="Genomic_DNA"/>
</dbReference>
<evidence type="ECO:0000256" key="3">
    <source>
        <dbReference type="PROSITE-ProRule" id="PRU00339"/>
    </source>
</evidence>
<proteinExistence type="predicted"/>
<dbReference type="PROSITE" id="PS50005">
    <property type="entry name" value="TPR"/>
    <property type="match status" value="2"/>
</dbReference>
<name>A0A956SC65_UNCEI</name>
<feature type="repeat" description="TPR" evidence="3">
    <location>
        <begin position="461"/>
        <end position="494"/>
    </location>
</feature>
<gene>
    <name evidence="5" type="ORF">KDA27_04995</name>
</gene>
<sequence length="612" mass="67412">MRSIIYTAPDSAAAAVVPALGPATPRTTASRASARQSIHRPAVAIVFAAILCWGYTAAWAGIPAEETEPAPRALHQVDEGEHNDERSLELFIEAGVLASKNRHYEAIDKYEQALQLDRSANAIALPLAESFFETSQVDSARSYAESVLGDTTQVAAARRLLARCDLYQGDAEGAIANLRASLDQAPDDQWAFLNLLSLLQRRGKLDEALALLEPAIPENLATAHIYTRRAALRSQLGRHVDALRDLAEALRKDPEYPGTETALVQELGSIPNPGDVKSDVESLLIELPDLVELRRAWITVLSQTDDWSAIGPQLQAYLSIRPQDGRAQLQAGLLALKADDRPTAEAHLLSAAALLDGDPEPYRWLWRLHARGQNWAEALAAADSILSRSPQDVEGLWFKGLAYDEAGRSDDAVQILRELTSRAPGHRPGVFLLSALLSTRDDWAGAEGVLTRYLEAEPKDGEALLRCGIAQERIGEFERATSTLQTAIQIDPRDHVALNYLGYMWLEKGFKAEEAMTMIGRALELDPGNPAYLDSYGWGYYLRGDYAEAIRYLEEAVSKAEEHPDIRSHLGQVYEAVGRPEDALVQYRKALQYNPEDAELLERVGRLDTSEK</sequence>
<evidence type="ECO:0000313" key="6">
    <source>
        <dbReference type="Proteomes" id="UP000739538"/>
    </source>
</evidence>
<keyword evidence="4" id="KW-1133">Transmembrane helix</keyword>
<accession>A0A956SC65</accession>
<dbReference type="PANTHER" id="PTHR44943">
    <property type="entry name" value="CELLULOSE SYNTHASE OPERON PROTEIN C"/>
    <property type="match status" value="1"/>
</dbReference>
<feature type="repeat" description="TPR" evidence="3">
    <location>
        <begin position="564"/>
        <end position="597"/>
    </location>
</feature>
<dbReference type="InterPro" id="IPR019734">
    <property type="entry name" value="TPR_rpt"/>
</dbReference>
<dbReference type="PANTHER" id="PTHR44943:SF8">
    <property type="entry name" value="TPR REPEAT-CONTAINING PROTEIN MJ0263"/>
    <property type="match status" value="1"/>
</dbReference>
<keyword evidence="1" id="KW-0677">Repeat</keyword>
<keyword evidence="4" id="KW-0472">Membrane</keyword>
<comment type="caution">
    <text evidence="5">The sequence shown here is derived from an EMBL/GenBank/DDBJ whole genome shotgun (WGS) entry which is preliminary data.</text>
</comment>
<dbReference type="Gene3D" id="1.25.40.10">
    <property type="entry name" value="Tetratricopeptide repeat domain"/>
    <property type="match status" value="2"/>
</dbReference>
<evidence type="ECO:0000256" key="4">
    <source>
        <dbReference type="SAM" id="Phobius"/>
    </source>
</evidence>
<dbReference type="SUPFAM" id="SSF48452">
    <property type="entry name" value="TPR-like"/>
    <property type="match status" value="2"/>
</dbReference>
<evidence type="ECO:0000256" key="1">
    <source>
        <dbReference type="ARBA" id="ARBA00022737"/>
    </source>
</evidence>
<reference evidence="5" key="2">
    <citation type="journal article" date="2021" name="Microbiome">
        <title>Successional dynamics and alternative stable states in a saline activated sludge microbial community over 9 years.</title>
        <authorList>
            <person name="Wang Y."/>
            <person name="Ye J."/>
            <person name="Ju F."/>
            <person name="Liu L."/>
            <person name="Boyd J.A."/>
            <person name="Deng Y."/>
            <person name="Parks D.H."/>
            <person name="Jiang X."/>
            <person name="Yin X."/>
            <person name="Woodcroft B.J."/>
            <person name="Tyson G.W."/>
            <person name="Hugenholtz P."/>
            <person name="Polz M.F."/>
            <person name="Zhang T."/>
        </authorList>
    </citation>
    <scope>NUCLEOTIDE SEQUENCE</scope>
    <source>
        <strain evidence="5">HKST-UBA02</strain>
    </source>
</reference>
<keyword evidence="4" id="KW-0812">Transmembrane</keyword>
<feature type="transmembrane region" description="Helical" evidence="4">
    <location>
        <begin position="41"/>
        <end position="62"/>
    </location>
</feature>